<name>A0A242A726_9ENTE</name>
<reference evidence="3 4" key="1">
    <citation type="submission" date="2017-05" db="EMBL/GenBank/DDBJ databases">
        <title>The Genome Sequence of Enterococcus sp. 8G7_MSG3316.</title>
        <authorList>
            <consortium name="The Broad Institute Genomics Platform"/>
            <consortium name="The Broad Institute Genomic Center for Infectious Diseases"/>
            <person name="Earl A."/>
            <person name="Manson A."/>
            <person name="Schwartman J."/>
            <person name="Gilmore M."/>
            <person name="Abouelleil A."/>
            <person name="Cao P."/>
            <person name="Chapman S."/>
            <person name="Cusick C."/>
            <person name="Shea T."/>
            <person name="Young S."/>
            <person name="Neafsey D."/>
            <person name="Nusbaum C."/>
            <person name="Birren B."/>
        </authorList>
    </citation>
    <scope>NUCLEOTIDE SEQUENCE [LARGE SCALE GENOMIC DNA]</scope>
    <source>
        <strain evidence="3 4">8G7_MSG3316</strain>
    </source>
</reference>
<evidence type="ECO:0000259" key="1">
    <source>
        <dbReference type="Pfam" id="PF06605"/>
    </source>
</evidence>
<proteinExistence type="predicted"/>
<dbReference type="Pfam" id="PF06605">
    <property type="entry name" value="Prophage_tail"/>
    <property type="match status" value="1"/>
</dbReference>
<gene>
    <name evidence="3" type="ORF">A5886_001798</name>
</gene>
<dbReference type="OrthoDB" id="2404328at2"/>
<comment type="caution">
    <text evidence="3">The sequence shown here is derived from an EMBL/GenBank/DDBJ whole genome shotgun (WGS) entry which is preliminary data.</text>
</comment>
<dbReference type="RefSeq" id="WP_086274668.1">
    <property type="nucleotide sequence ID" value="NZ_NGKU01000001.1"/>
</dbReference>
<feature type="domain" description="Tail spike" evidence="1">
    <location>
        <begin position="89"/>
        <end position="329"/>
    </location>
</feature>
<dbReference type="AlphaFoldDB" id="A0A242A726"/>
<evidence type="ECO:0000313" key="4">
    <source>
        <dbReference type="Proteomes" id="UP000195043"/>
    </source>
</evidence>
<dbReference type="Pfam" id="PF18994">
    <property type="entry name" value="Prophage_tailD1"/>
    <property type="match status" value="1"/>
</dbReference>
<evidence type="ECO:0000259" key="2">
    <source>
        <dbReference type="Pfam" id="PF18994"/>
    </source>
</evidence>
<protein>
    <recommendedName>
        <fullName evidence="5">Phage minor structural protein</fullName>
    </recommendedName>
</protein>
<dbReference type="STRING" id="1834191.A5886_001798"/>
<sequence>MLIIRNYEKTAEELLVHYDKASFYEEWLLNETWEIGFLASETEKSKVSFELLDYESSVFWQGQEFIIKEITPFASGEKCFKLIVATHVYYTLQDGYQYETLTGRRSPSQLLAHIFKDDSRNFSWSIRGSYISADKENFGDANYIKLINEILKIFPIAMIPDNRRLSFIPLDEFGKKINEPIRYKYNTDDVRFVINTYNLKTQIMGFGARQEDDESKYVFNPITYTSPESQKWGIRIQDPVRDERYQHADSMEERLRTDLQDYPEITGIVTLKWKTELEKGDYVPFIYEPMGINTYIQVVGIKTFPDIPNKPPEIVLSNTKQTMTKLLISLRQEGLM</sequence>
<dbReference type="Proteomes" id="UP000195043">
    <property type="component" value="Unassembled WGS sequence"/>
</dbReference>
<dbReference type="Gene3D" id="6.20.110.10">
    <property type="match status" value="1"/>
</dbReference>
<feature type="domain" description="Prophage endopeptidase tail N-terminal" evidence="2">
    <location>
        <begin position="2"/>
        <end position="87"/>
    </location>
</feature>
<evidence type="ECO:0000313" key="3">
    <source>
        <dbReference type="EMBL" id="OTN76719.1"/>
    </source>
</evidence>
<accession>A0A242A726</accession>
<dbReference type="Gene3D" id="3.55.50.40">
    <property type="match status" value="1"/>
</dbReference>
<evidence type="ECO:0008006" key="5">
    <source>
        <dbReference type="Google" id="ProtNLM"/>
    </source>
</evidence>
<keyword evidence="4" id="KW-1185">Reference proteome</keyword>
<organism evidence="3 4">
    <name type="scientific">Candidatus Enterococcus testudinis</name>
    <dbReference type="NCBI Taxonomy" id="1834191"/>
    <lineage>
        <taxon>Bacteria</taxon>
        <taxon>Bacillati</taxon>
        <taxon>Bacillota</taxon>
        <taxon>Bacilli</taxon>
        <taxon>Lactobacillales</taxon>
        <taxon>Enterococcaceae</taxon>
        <taxon>Enterococcus</taxon>
    </lineage>
</organism>
<dbReference type="EMBL" id="NGKU01000001">
    <property type="protein sequence ID" value="OTN76719.1"/>
    <property type="molecule type" value="Genomic_DNA"/>
</dbReference>
<dbReference type="InterPro" id="IPR010572">
    <property type="entry name" value="Tail_dom"/>
</dbReference>
<dbReference type="InterPro" id="IPR044051">
    <property type="entry name" value="Prophage_tail_N"/>
</dbReference>